<keyword evidence="3" id="KW-1185">Reference proteome</keyword>
<sequence length="92" mass="9854">MITSAICNWFLHTLAAMLAWIPALDQSTQNFLNSVPGQVTTVMSHVGYFSPLVPFDQLSMALGVILVFWVISLGVQGTRIVLSFITVGGGGV</sequence>
<comment type="caution">
    <text evidence="2">The sequence shown here is derived from an EMBL/GenBank/DDBJ whole genome shotgun (WGS) entry which is preliminary data.</text>
</comment>
<name>A0ABT7SKH4_9CELL</name>
<accession>A0ABT7SKH4</accession>
<keyword evidence="1" id="KW-1133">Transmembrane helix</keyword>
<dbReference type="EMBL" id="JAUCGQ010000005">
    <property type="protein sequence ID" value="MDM7856666.1"/>
    <property type="molecule type" value="Genomic_DNA"/>
</dbReference>
<gene>
    <name evidence="2" type="ORF">QRT04_17135</name>
</gene>
<evidence type="ECO:0000256" key="1">
    <source>
        <dbReference type="SAM" id="Phobius"/>
    </source>
</evidence>
<evidence type="ECO:0000313" key="2">
    <source>
        <dbReference type="EMBL" id="MDM7856666.1"/>
    </source>
</evidence>
<keyword evidence="1" id="KW-0472">Membrane</keyword>
<evidence type="ECO:0008006" key="4">
    <source>
        <dbReference type="Google" id="ProtNLM"/>
    </source>
</evidence>
<keyword evidence="1" id="KW-0812">Transmembrane</keyword>
<evidence type="ECO:0000313" key="3">
    <source>
        <dbReference type="Proteomes" id="UP001529338"/>
    </source>
</evidence>
<dbReference type="RefSeq" id="WP_289456971.1">
    <property type="nucleotide sequence ID" value="NZ_JAUCGQ010000005.1"/>
</dbReference>
<organism evidence="2 3">
    <name type="scientific">Cellulomonas alba</name>
    <dbReference type="NCBI Taxonomy" id="3053467"/>
    <lineage>
        <taxon>Bacteria</taxon>
        <taxon>Bacillati</taxon>
        <taxon>Actinomycetota</taxon>
        <taxon>Actinomycetes</taxon>
        <taxon>Micrococcales</taxon>
        <taxon>Cellulomonadaceae</taxon>
        <taxon>Cellulomonas</taxon>
    </lineage>
</organism>
<protein>
    <recommendedName>
        <fullName evidence="4">YggT family protein</fullName>
    </recommendedName>
</protein>
<feature type="transmembrane region" description="Helical" evidence="1">
    <location>
        <begin position="58"/>
        <end position="75"/>
    </location>
</feature>
<proteinExistence type="predicted"/>
<reference evidence="2 3" key="1">
    <citation type="submission" date="2023-06" db="EMBL/GenBank/DDBJ databases">
        <title>Cellulomonas sp. MW4 Whole genome sequence.</title>
        <authorList>
            <person name="Park S."/>
        </authorList>
    </citation>
    <scope>NUCLEOTIDE SEQUENCE [LARGE SCALE GENOMIC DNA]</scope>
    <source>
        <strain evidence="2 3">MW4</strain>
    </source>
</reference>
<dbReference type="Proteomes" id="UP001529338">
    <property type="component" value="Unassembled WGS sequence"/>
</dbReference>